<reference evidence="7 8" key="1">
    <citation type="submission" date="2018-07" db="EMBL/GenBank/DDBJ databases">
        <title>Venubactetium sediminum gen. nov., sp. nov., isolated from a marine solar saltern.</title>
        <authorList>
            <person name="Wang S."/>
        </authorList>
    </citation>
    <scope>NUCLEOTIDE SEQUENCE [LARGE SCALE GENOMIC DNA]</scope>
    <source>
        <strain evidence="7 8">WD2A32</strain>
    </source>
</reference>
<protein>
    <submittedName>
        <fullName evidence="7">ABC transporter ATP-binding protein</fullName>
    </submittedName>
</protein>
<evidence type="ECO:0000313" key="8">
    <source>
        <dbReference type="Proteomes" id="UP000253941"/>
    </source>
</evidence>
<evidence type="ECO:0000256" key="5">
    <source>
        <dbReference type="ARBA" id="ARBA00022840"/>
    </source>
</evidence>
<evidence type="ECO:0000313" key="7">
    <source>
        <dbReference type="EMBL" id="RDD62198.1"/>
    </source>
</evidence>
<keyword evidence="4" id="KW-0547">Nucleotide-binding</keyword>
<dbReference type="AlphaFoldDB" id="A0A369TA93"/>
<dbReference type="PANTHER" id="PTHR43790:SF9">
    <property type="entry name" value="GALACTOFURANOSE TRANSPORTER ATP-BINDING PROTEIN YTFR"/>
    <property type="match status" value="1"/>
</dbReference>
<evidence type="ECO:0000259" key="6">
    <source>
        <dbReference type="PROSITE" id="PS50893"/>
    </source>
</evidence>
<dbReference type="GO" id="GO:0005524">
    <property type="term" value="F:ATP binding"/>
    <property type="evidence" value="ECO:0007669"/>
    <property type="project" value="UniProtKB-KW"/>
</dbReference>
<dbReference type="InterPro" id="IPR050107">
    <property type="entry name" value="ABC_carbohydrate_import_ATPase"/>
</dbReference>
<keyword evidence="2" id="KW-0762">Sugar transport</keyword>
<dbReference type="SMART" id="SM00382">
    <property type="entry name" value="AAA"/>
    <property type="match status" value="1"/>
</dbReference>
<dbReference type="PROSITE" id="PS50893">
    <property type="entry name" value="ABC_TRANSPORTER_2"/>
    <property type="match status" value="2"/>
</dbReference>
<keyword evidence="1" id="KW-0813">Transport</keyword>
<keyword evidence="5 7" id="KW-0067">ATP-binding</keyword>
<evidence type="ECO:0000256" key="1">
    <source>
        <dbReference type="ARBA" id="ARBA00022448"/>
    </source>
</evidence>
<dbReference type="RefSeq" id="WP_114581712.1">
    <property type="nucleotide sequence ID" value="NZ_QPMH01000006.1"/>
</dbReference>
<dbReference type="InterPro" id="IPR017871">
    <property type="entry name" value="ABC_transporter-like_CS"/>
</dbReference>
<keyword evidence="3" id="KW-0677">Repeat</keyword>
<dbReference type="PROSITE" id="PS00211">
    <property type="entry name" value="ABC_TRANSPORTER_1"/>
    <property type="match status" value="1"/>
</dbReference>
<name>A0A369TA93_9PROT</name>
<dbReference type="CDD" id="cd03215">
    <property type="entry name" value="ABC_Carb_Monos_II"/>
    <property type="match status" value="1"/>
</dbReference>
<evidence type="ECO:0000256" key="4">
    <source>
        <dbReference type="ARBA" id="ARBA00022741"/>
    </source>
</evidence>
<dbReference type="GO" id="GO:0016887">
    <property type="term" value="F:ATP hydrolysis activity"/>
    <property type="evidence" value="ECO:0007669"/>
    <property type="project" value="InterPro"/>
</dbReference>
<proteinExistence type="predicted"/>
<dbReference type="InterPro" id="IPR003439">
    <property type="entry name" value="ABC_transporter-like_ATP-bd"/>
</dbReference>
<keyword evidence="8" id="KW-1185">Reference proteome</keyword>
<dbReference type="CDD" id="cd03216">
    <property type="entry name" value="ABC_Carb_Monos_I"/>
    <property type="match status" value="1"/>
</dbReference>
<comment type="caution">
    <text evidence="7">The sequence shown here is derived from an EMBL/GenBank/DDBJ whole genome shotgun (WGS) entry which is preliminary data.</text>
</comment>
<dbReference type="Proteomes" id="UP000253941">
    <property type="component" value="Unassembled WGS sequence"/>
</dbReference>
<gene>
    <name evidence="7" type="ORF">DRB17_08145</name>
</gene>
<evidence type="ECO:0000256" key="3">
    <source>
        <dbReference type="ARBA" id="ARBA00022737"/>
    </source>
</evidence>
<dbReference type="Pfam" id="PF00005">
    <property type="entry name" value="ABC_tran"/>
    <property type="match status" value="2"/>
</dbReference>
<dbReference type="Gene3D" id="3.40.50.300">
    <property type="entry name" value="P-loop containing nucleotide triphosphate hydrolases"/>
    <property type="match status" value="2"/>
</dbReference>
<dbReference type="SUPFAM" id="SSF52540">
    <property type="entry name" value="P-loop containing nucleoside triphosphate hydrolases"/>
    <property type="match status" value="2"/>
</dbReference>
<evidence type="ECO:0000256" key="2">
    <source>
        <dbReference type="ARBA" id="ARBA00022597"/>
    </source>
</evidence>
<accession>A0A369TA93</accession>
<sequence>MTSLSTTAAPISEQASCAATGLAALAPRALQLTNIVKSFGDYVALDDVSFDLRRGEVHALLGENGAGKSTLMNVVAGLYTSDSGTVALNGSPVIIDNPSVAHRLGIGMVHQHYRLVDTFTALENIQLENGHGNYRRSMAKLRDRTTEIAERIGFGIDLDRPVGEMSISEQQRVEILKILTADARIIILDEPTAVLTDAEADRLFTAMAGLAAEGNSVVFVTHKLREALTYADRITVMRAGKMVRTVAPNDIDTTQLTSMIVGETIVERRYPSSNIGDPKIVLKGVSQAGGGDDAPISDVNFTVREGEIYGIAGVGGNGQSRLAALLTGLMRHDQGRILLAGHGALDGETPLALRELGFACIHSDRAHYGLANDLTIMENFSVSAVLAGDFGSPFKIDKRRMRASTQEAVKAFDVRGVRALHQKAGLLSGGNAQKLVLAREFSRAPSIVIAHSPCRGLDVRAAAAVHEHLHDARDRGGTVILISEDLDEILLMSDRIGVMSRGAIVAEFDAPADRNAIGKAMTGHA</sequence>
<organism evidence="7 8">
    <name type="scientific">Ferruginivarius sediminum</name>
    <dbReference type="NCBI Taxonomy" id="2661937"/>
    <lineage>
        <taxon>Bacteria</taxon>
        <taxon>Pseudomonadati</taxon>
        <taxon>Pseudomonadota</taxon>
        <taxon>Alphaproteobacteria</taxon>
        <taxon>Rhodospirillales</taxon>
        <taxon>Rhodospirillaceae</taxon>
        <taxon>Ferruginivarius</taxon>
    </lineage>
</organism>
<dbReference type="InterPro" id="IPR027417">
    <property type="entry name" value="P-loop_NTPase"/>
</dbReference>
<feature type="domain" description="ABC transporter" evidence="6">
    <location>
        <begin position="280"/>
        <end position="520"/>
    </location>
</feature>
<dbReference type="PANTHER" id="PTHR43790">
    <property type="entry name" value="CARBOHYDRATE TRANSPORT ATP-BINDING PROTEIN MG119-RELATED"/>
    <property type="match status" value="1"/>
</dbReference>
<dbReference type="InterPro" id="IPR003593">
    <property type="entry name" value="AAA+_ATPase"/>
</dbReference>
<feature type="domain" description="ABC transporter" evidence="6">
    <location>
        <begin position="30"/>
        <end position="264"/>
    </location>
</feature>
<dbReference type="EMBL" id="QPMH01000006">
    <property type="protein sequence ID" value="RDD62198.1"/>
    <property type="molecule type" value="Genomic_DNA"/>
</dbReference>